<proteinExistence type="predicted"/>
<reference evidence="1 2" key="1">
    <citation type="submission" date="2024-04" db="EMBL/GenBank/DDBJ databases">
        <authorList>
            <person name="Fracassetti M."/>
        </authorList>
    </citation>
    <scope>NUCLEOTIDE SEQUENCE [LARGE SCALE GENOMIC DNA]</scope>
</reference>
<accession>A0AAV2EG87</accession>
<dbReference type="EMBL" id="OZ034817">
    <property type="protein sequence ID" value="CAL1384986.1"/>
    <property type="molecule type" value="Genomic_DNA"/>
</dbReference>
<evidence type="ECO:0000313" key="2">
    <source>
        <dbReference type="Proteomes" id="UP001497516"/>
    </source>
</evidence>
<dbReference type="Proteomes" id="UP001497516">
    <property type="component" value="Chromosome 4"/>
</dbReference>
<protein>
    <submittedName>
        <fullName evidence="1">Uncharacterized protein</fullName>
    </submittedName>
</protein>
<gene>
    <name evidence="1" type="ORF">LTRI10_LOCUS26152</name>
</gene>
<keyword evidence="2" id="KW-1185">Reference proteome</keyword>
<evidence type="ECO:0000313" key="1">
    <source>
        <dbReference type="EMBL" id="CAL1384986.1"/>
    </source>
</evidence>
<organism evidence="1 2">
    <name type="scientific">Linum trigynum</name>
    <dbReference type="NCBI Taxonomy" id="586398"/>
    <lineage>
        <taxon>Eukaryota</taxon>
        <taxon>Viridiplantae</taxon>
        <taxon>Streptophyta</taxon>
        <taxon>Embryophyta</taxon>
        <taxon>Tracheophyta</taxon>
        <taxon>Spermatophyta</taxon>
        <taxon>Magnoliopsida</taxon>
        <taxon>eudicotyledons</taxon>
        <taxon>Gunneridae</taxon>
        <taxon>Pentapetalae</taxon>
        <taxon>rosids</taxon>
        <taxon>fabids</taxon>
        <taxon>Malpighiales</taxon>
        <taxon>Linaceae</taxon>
        <taxon>Linum</taxon>
    </lineage>
</organism>
<dbReference type="AlphaFoldDB" id="A0AAV2EG87"/>
<sequence>MPFWMNDRKAILQLASLAILPFDYSSNRLRFKAIVHLKWQALLLHKQKRIVPVHFRVDRTADRTSY</sequence>
<name>A0AAV2EG87_9ROSI</name>